<dbReference type="PANTHER" id="PTHR22916">
    <property type="entry name" value="GLYCOSYLTRANSFERASE"/>
    <property type="match status" value="1"/>
</dbReference>
<dbReference type="STRING" id="45496.SAMN04488079_10560"/>
<reference evidence="3" key="1">
    <citation type="submission" date="2016-10" db="EMBL/GenBank/DDBJ databases">
        <authorList>
            <person name="Varghese N."/>
            <person name="Submissions S."/>
        </authorList>
    </citation>
    <scope>NUCLEOTIDE SEQUENCE [LARGE SCALE GENOMIC DNA]</scope>
    <source>
        <strain evidence="3">DSM 11578</strain>
    </source>
</reference>
<protein>
    <submittedName>
        <fullName evidence="2">Glycosyl transferase family 2</fullName>
    </submittedName>
</protein>
<name>A0A1I3WUC6_9GAMM</name>
<dbReference type="Proteomes" id="UP000198924">
    <property type="component" value="Unassembled WGS sequence"/>
</dbReference>
<dbReference type="PANTHER" id="PTHR22916:SF3">
    <property type="entry name" value="UDP-GLCNAC:BETAGAL BETA-1,3-N-ACETYLGLUCOSAMINYLTRANSFERASE-LIKE PROTEIN 1"/>
    <property type="match status" value="1"/>
</dbReference>
<dbReference type="CDD" id="cd00761">
    <property type="entry name" value="Glyco_tranf_GTA_type"/>
    <property type="match status" value="1"/>
</dbReference>
<sequence length="376" mass="42847">MRSVENHLESQVGRPFSPVVGDISNPLVSIALYNYNYGQYLEECLESVVSQTYGNIEIIFSDNSSTDDSWQIASDFSKKYPGLMTMTRNRTNFGPGANLENCMFNARGEYVLILCSDDVLKPTYIEKCIDAFRQETMLGFVMVHRDIIDENSHSSTEVPFYNQSCIIPGEEQAAVYMMAAVNPSVSQVMYHKERLYTTQVSIGSTASKWYYPRIQDFHLCSKYPMAYIDEPLLSHRIHGKNDSTFTEKHLLEVLGPYVMNIEFAEVGKERGMDKVYQRLLPSIDKLSSLALRYCTRYLLADDELLAKRYFYLSAALSPDTTNSELFKQINSYWTATGDEKPRILKALTETDNLVSRTVSYDPPEGYRTLKVKASAI</sequence>
<dbReference type="RefSeq" id="WP_091712149.1">
    <property type="nucleotide sequence ID" value="NZ_FOSH01000005.1"/>
</dbReference>
<dbReference type="Pfam" id="PF00535">
    <property type="entry name" value="Glycos_transf_2"/>
    <property type="match status" value="1"/>
</dbReference>
<dbReference type="InterPro" id="IPR001173">
    <property type="entry name" value="Glyco_trans_2-like"/>
</dbReference>
<feature type="domain" description="Glycosyltransferase 2-like" evidence="1">
    <location>
        <begin position="29"/>
        <end position="163"/>
    </location>
</feature>
<proteinExistence type="predicted"/>
<dbReference type="Gene3D" id="3.90.550.10">
    <property type="entry name" value="Spore Coat Polysaccharide Biosynthesis Protein SpsA, Chain A"/>
    <property type="match status" value="1"/>
</dbReference>
<evidence type="ECO:0000313" key="2">
    <source>
        <dbReference type="EMBL" id="SFK10833.1"/>
    </source>
</evidence>
<accession>A0A1I3WUC6</accession>
<dbReference type="EMBL" id="FOSH01000005">
    <property type="protein sequence ID" value="SFK10833.1"/>
    <property type="molecule type" value="Genomic_DNA"/>
</dbReference>
<keyword evidence="2" id="KW-0808">Transferase</keyword>
<dbReference type="OrthoDB" id="5605222at2"/>
<dbReference type="AlphaFoldDB" id="A0A1I3WUC6"/>
<dbReference type="GO" id="GO:0016758">
    <property type="term" value="F:hexosyltransferase activity"/>
    <property type="evidence" value="ECO:0007669"/>
    <property type="project" value="UniProtKB-ARBA"/>
</dbReference>
<organism evidence="2 3">
    <name type="scientific">Methylophaga sulfidovorans</name>
    <dbReference type="NCBI Taxonomy" id="45496"/>
    <lineage>
        <taxon>Bacteria</taxon>
        <taxon>Pseudomonadati</taxon>
        <taxon>Pseudomonadota</taxon>
        <taxon>Gammaproteobacteria</taxon>
        <taxon>Thiotrichales</taxon>
        <taxon>Piscirickettsiaceae</taxon>
        <taxon>Methylophaga</taxon>
    </lineage>
</organism>
<keyword evidence="3" id="KW-1185">Reference proteome</keyword>
<gene>
    <name evidence="2" type="ORF">SAMN04488079_10560</name>
</gene>
<evidence type="ECO:0000313" key="3">
    <source>
        <dbReference type="Proteomes" id="UP000198924"/>
    </source>
</evidence>
<dbReference type="InterPro" id="IPR029044">
    <property type="entry name" value="Nucleotide-diphossugar_trans"/>
</dbReference>
<evidence type="ECO:0000259" key="1">
    <source>
        <dbReference type="Pfam" id="PF00535"/>
    </source>
</evidence>
<dbReference type="SUPFAM" id="SSF53448">
    <property type="entry name" value="Nucleotide-diphospho-sugar transferases"/>
    <property type="match status" value="1"/>
</dbReference>